<dbReference type="AlphaFoldDB" id="A0A4Z2EL43"/>
<proteinExistence type="predicted"/>
<accession>A0A4Z2EL43</accession>
<name>A0A4Z2EL43_9TELE</name>
<dbReference type="Proteomes" id="UP000314294">
    <property type="component" value="Unassembled WGS sequence"/>
</dbReference>
<sequence>MNRVRAEGQSLFSPAVPQLRCHNAPLSNDPVPTVPRPTWDPLREELALEESNRERSSPPWSSNIDMSVLHLCLLVVFRDSSCPAGFSLGTMTASLCCNMQRSLQGERLAQRPSEWGSEDEEELGGPPQRGGH</sequence>
<keyword evidence="3" id="KW-1185">Reference proteome</keyword>
<protein>
    <submittedName>
        <fullName evidence="2">Uncharacterized protein</fullName>
    </submittedName>
</protein>
<reference evidence="2 3" key="1">
    <citation type="submission" date="2019-03" db="EMBL/GenBank/DDBJ databases">
        <title>First draft genome of Liparis tanakae, snailfish: a comprehensive survey of snailfish specific genes.</title>
        <authorList>
            <person name="Kim W."/>
            <person name="Song I."/>
            <person name="Jeong J.-H."/>
            <person name="Kim D."/>
            <person name="Kim S."/>
            <person name="Ryu S."/>
            <person name="Song J.Y."/>
            <person name="Lee S.K."/>
        </authorList>
    </citation>
    <scope>NUCLEOTIDE SEQUENCE [LARGE SCALE GENOMIC DNA]</scope>
    <source>
        <tissue evidence="2">Muscle</tissue>
    </source>
</reference>
<feature type="compositionally biased region" description="Basic and acidic residues" evidence="1">
    <location>
        <begin position="41"/>
        <end position="56"/>
    </location>
</feature>
<gene>
    <name evidence="2" type="ORF">EYF80_060404</name>
</gene>
<dbReference type="EMBL" id="SRLO01005644">
    <property type="protein sequence ID" value="TNN29448.1"/>
    <property type="molecule type" value="Genomic_DNA"/>
</dbReference>
<evidence type="ECO:0000313" key="3">
    <source>
        <dbReference type="Proteomes" id="UP000314294"/>
    </source>
</evidence>
<organism evidence="2 3">
    <name type="scientific">Liparis tanakae</name>
    <name type="common">Tanaka's snailfish</name>
    <dbReference type="NCBI Taxonomy" id="230148"/>
    <lineage>
        <taxon>Eukaryota</taxon>
        <taxon>Metazoa</taxon>
        <taxon>Chordata</taxon>
        <taxon>Craniata</taxon>
        <taxon>Vertebrata</taxon>
        <taxon>Euteleostomi</taxon>
        <taxon>Actinopterygii</taxon>
        <taxon>Neopterygii</taxon>
        <taxon>Teleostei</taxon>
        <taxon>Neoteleostei</taxon>
        <taxon>Acanthomorphata</taxon>
        <taxon>Eupercaria</taxon>
        <taxon>Perciformes</taxon>
        <taxon>Cottioidei</taxon>
        <taxon>Cottales</taxon>
        <taxon>Liparidae</taxon>
        <taxon>Liparis</taxon>
    </lineage>
</organism>
<feature type="region of interest" description="Disordered" evidence="1">
    <location>
        <begin position="22"/>
        <end position="61"/>
    </location>
</feature>
<evidence type="ECO:0000313" key="2">
    <source>
        <dbReference type="EMBL" id="TNN29448.1"/>
    </source>
</evidence>
<comment type="caution">
    <text evidence="2">The sequence shown here is derived from an EMBL/GenBank/DDBJ whole genome shotgun (WGS) entry which is preliminary data.</text>
</comment>
<feature type="region of interest" description="Disordered" evidence="1">
    <location>
        <begin position="107"/>
        <end position="132"/>
    </location>
</feature>
<evidence type="ECO:0000256" key="1">
    <source>
        <dbReference type="SAM" id="MobiDB-lite"/>
    </source>
</evidence>